<dbReference type="STRING" id="553466.SAMN04487950_1933"/>
<name>A0A1I4E7F4_9EURY</name>
<protein>
    <submittedName>
        <fullName evidence="1">Uncharacterized protein</fullName>
    </submittedName>
</protein>
<evidence type="ECO:0000313" key="1">
    <source>
        <dbReference type="EMBL" id="SFL01193.1"/>
    </source>
</evidence>
<organism evidence="1 2">
    <name type="scientific">Halogranum rubrum</name>
    <dbReference type="NCBI Taxonomy" id="553466"/>
    <lineage>
        <taxon>Archaea</taxon>
        <taxon>Methanobacteriati</taxon>
        <taxon>Methanobacteriota</taxon>
        <taxon>Stenosarchaea group</taxon>
        <taxon>Halobacteria</taxon>
        <taxon>Halobacteriales</taxon>
        <taxon>Haloferacaceae</taxon>
    </lineage>
</organism>
<dbReference type="EMBL" id="FOTC01000002">
    <property type="protein sequence ID" value="SFL01193.1"/>
    <property type="molecule type" value="Genomic_DNA"/>
</dbReference>
<gene>
    <name evidence="1" type="ORF">SAMN04487950_1933</name>
</gene>
<dbReference type="AlphaFoldDB" id="A0A1I4E7F4"/>
<keyword evidence="2" id="KW-1185">Reference proteome</keyword>
<accession>A0A1I4E7F4</accession>
<sequence>MAENTSEVETTPEWDPDYYAERVGRFVDMNTDFEKETVARADIAQFVKDELDTDYLNETINVALAQDLIVERDENRYAPAE</sequence>
<evidence type="ECO:0000313" key="2">
    <source>
        <dbReference type="Proteomes" id="UP000199607"/>
    </source>
</evidence>
<reference evidence="2" key="1">
    <citation type="submission" date="2016-10" db="EMBL/GenBank/DDBJ databases">
        <authorList>
            <person name="Varghese N."/>
            <person name="Submissions S."/>
        </authorList>
    </citation>
    <scope>NUCLEOTIDE SEQUENCE [LARGE SCALE GENOMIC DNA]</scope>
    <source>
        <strain evidence="2">CGMCC 1.7738</strain>
    </source>
</reference>
<dbReference type="RefSeq" id="WP_089868843.1">
    <property type="nucleotide sequence ID" value="NZ_FOTC01000002.1"/>
</dbReference>
<dbReference type="Proteomes" id="UP000199607">
    <property type="component" value="Unassembled WGS sequence"/>
</dbReference>
<proteinExistence type="predicted"/>